<feature type="compositionally biased region" description="Basic and acidic residues" evidence="15">
    <location>
        <begin position="3899"/>
        <end position="3923"/>
    </location>
</feature>
<feature type="domain" description="Cadherin" evidence="17">
    <location>
        <begin position="2453"/>
        <end position="2530"/>
    </location>
</feature>
<dbReference type="GO" id="GO:0048589">
    <property type="term" value="P:developmental growth"/>
    <property type="evidence" value="ECO:0007669"/>
    <property type="project" value="UniProtKB-ARBA"/>
</dbReference>
<dbReference type="FunFam" id="2.60.40.60:FF:000168">
    <property type="entry name" value="Cadherin-related family member 2"/>
    <property type="match status" value="1"/>
</dbReference>
<feature type="compositionally biased region" description="Basic and acidic residues" evidence="15">
    <location>
        <begin position="3562"/>
        <end position="3574"/>
    </location>
</feature>
<dbReference type="EMBL" id="JADYXP020000004">
    <property type="protein sequence ID" value="KAL0125357.1"/>
    <property type="molecule type" value="Genomic_DNA"/>
</dbReference>
<evidence type="ECO:0000256" key="16">
    <source>
        <dbReference type="SAM" id="Phobius"/>
    </source>
</evidence>
<feature type="region of interest" description="Disordered" evidence="15">
    <location>
        <begin position="4298"/>
        <end position="4477"/>
    </location>
</feature>
<feature type="compositionally biased region" description="Pro residues" evidence="15">
    <location>
        <begin position="4612"/>
        <end position="4629"/>
    </location>
</feature>
<evidence type="ECO:0000256" key="10">
    <source>
        <dbReference type="ARBA" id="ARBA00023136"/>
    </source>
</evidence>
<evidence type="ECO:0000313" key="18">
    <source>
        <dbReference type="EMBL" id="KAL0125357.1"/>
    </source>
</evidence>
<sequence length="4699" mass="531391">MTSDKQTRSSSWLLRSCKRSRFKIELLYFIFGYFLTYCSARNNPPRFLIDGQTEIVLRLKEGPETPIGSLIYKLKGIDPDNDILTFGVRDQPGSDVIRVENFGFNQANIYLNKLLDRETKDEYALVLTLTDGRLGEGNFITQSLLLLVEDINDNIPIFRPHPTSLTLREDSRPGVLTTVEATDTDLGAHGQVVYYLQELDGDNNVFSISTVNGKGVIRLVGTLDYERKYLYQLRILAVDRAINEKVNTGTTAILIKVQDVEDQPPEFIAMTPVARISENARIGTSVLQVRAVDGDKGINNKVTYSITKGPKYLFNIDANSGLVFTRAQLDREAEENSDGTFILEITVKEVSKINPPPSVSTEVTIILTDVNDETPTFRSMLYHAEINENAPENTPVNFIGDAVPEVFDHDLGSNGTFQIFIKDDGGIFDVTPFRGINEAPFLIRVKDSSKLDFEKISVVNFTLVAKEITSVLPKYSAVPVTVFIKDQNDNYPEFTKGIYEVSIPENCAEGTTVAWVQALDGDSGNFGTHGIRYTTLGGSIAHALTMDPFTGVITVKRPGPSFDRELVARHYLTVEARDNLGKGNRNAAQLVINIDDVNDNAPIFLQNKYEAVLLENEDHFESPLIVEASDNDLNNTRNSEIVYALVSSEFSRNFTIDSKRGVVTPARPLDYEALPINQGHKEMIIRHLKLTVRARDMGVPSLTSNVPLIIYLRDVNDNAPVFERALYKRNIPEDLPGGTSIVQVKAWDKDLSSPNNKLVYRIQSGAGDKFVISPETGVIQVAPGSNLDPDLTSPKTTRYNLNVIAIDSGTEIQRTAEVLVNITILDVNNKPPVFVDPGTVTIRENTQVGSYVHRIVAQDPDVAPILRYRVDPNSSEARNEEGTLIKVQEYDYLAALELNALDGLLRIVRLLDRERVETIRLGLVVEDLAAVRGLQTASATLSIIIEDENDNNPKFRRPFYRRSVTENSKNGVNIANIVADDADKNRSITYSLQGPKEITDLVHLDPETGEMVVANKIDRELYAWLNLTVKATDSGIPPRSSLSEVYVQVLDENDNNPYFVSNVSNVTVMENSKIGTEIAVIQAADSDSGDYGKITYLLDRMSSQGTFAIHSETGSLTVADLLDWEAKHSYVLVIEAWDNYQFGYTAGESRNAFKQIQVTVIDVNDNAPKMDIPQDCISISEFHDVRELIYIIKVKDADDPTTPNGRVIIRVTSGNELGLFLLEQTDYWTAKIKAAQPLRGKFGNYTLNVEARDLGTPSNKDNGILKICVTDYNDNPPLFISPQHNTTIRVPENVTVGSSIIQIEARDADTGLNGDVHYRLKQDLAGHWKTFRIDEKTGVISLKLPLDRETQKLYEIRVEAYDLGIPTPLSSDLDLIIYVRNINDFEPQFLVNVFSINFTEEQPPGSEMVLLPETFDNDDVDDLEDPPTQVCYFIIGGNNNGLFVLDIYKHELSTAKLLDREQQEEHTLIIKATEDCKTVPENKTTFDKTDATLLQVVIKVDDINDNAPQFVKDIFTGGVTTEADFGTQFMHIKAIDADADENAVLSYYQVGKVHMTLTEGFENMQLQPFLVNKDDGAVSLNFDPQRGMKGYFDFMVLVNDTHGLQDTARVFIYLLREDQRVRFVLRQHPPEVRSRIETFREILGNVTSAIINVDEYKVHENQDGSVDRTKTDLYLHLVNRRDNSILEVSEVLELVDRNIEKLDNLFKEFNVLDTQPAKPEPIIQYEQAGTTFWLLTLTLFLGALLILCVALCLSQRASFRRQLKAANASPFGASDSEFIRSPGRVPNTNKHSVEGSNPIWMHAYENEWFKSDESFSHTSERDSLDENALNNEDMMNEANTNQRAEDKPYYIEPRISTISRMPPVRAWLKAWVYLGLVCGWGKGARPRFDTSTDMGLVLVPADAEVDSVIFRLRATDQDADFPLVFEVAATITPVVRIDNLPCTLYNKVCQANVILTKRLMPGRLHDFAVRVRDTKGDSNSMQATISATNATTSRDKIFPHIPSLIMIPEDAKPGRELDYILVRANSWSGKPVYIELWQPKELFTIRQRQTPTQTRGVITLIGELDFETQSMYTLTIYATDPYTEPGKDTRNIAGLNIVVVVQDVQDVPPIFTLAPPLTRLNNSVQIGDVILRVHAEDGDKGVPREITYGLVSEGNPFIPFFNISESTGEIVLAKPLEELTQITHVGAPVVLTVVAEEIRKSRDEPPAQATIVDVGFLLGEAGNSPPYFENDNYVTSIPENLEPGSVIMFPEQYSTRVRDEDIGKAGVFALKLQNNNGTFEINPTVAERTADFILMVRDNALIDYEMHESLSFKIIAQEVGPATNLSATAAVVIFIRDVNDNPPVFDEESYEVTLAENVTAGTRVIQVHATDKDTGLFGSIRYTEITGRGSDAFAIDSDTGLITVAMGSSLDREMAAQLQLTINARDENGKGNTGTVPLIVNLLDVNDNAPIFEREVYEFTLNSDLTNFSTAAFIKATDADAEPPNNEIRYELIHGNYENKFYLNEITGELILRSPITKFRRKKQSDDNYSKRLHKEPYNFQPKQVTREIVRTTASPDILNSTESVGNKSELKSQVGEIKKHRRKRAEPDILYTLTARAYDLGVPHLASETEIFVVRGTAMEARIVMFVVPGERPNLTKTTETLATITGGRVTVLDTRPYVSDNKTGVTNGAVPTEEKRTIVVARVEQTEIGTPLVDLEKIRTTLAANGVGIIGGAGTANGSMTYYETTTKLTINEVIHDEDSTRTYVNKTISSAHEEVTVYKAENKLLLWLLIILGLLMLLAIAAIIICCICPGCPFYMAPRKRRVYSSETLIARSDGRPKRHLHRKPVAVDITSNGKKQAWSADPTRRNWQFNRRNTKNGGLASLPGDVVYISERPPIDQANMESLRLRDGATYDARRRRLEEQERMYIEDIDERKMRDYDGMDADSLTRHEIERGSDIQRQTYRQRYVEPELNNETAIREQHFYRDGNAEVLQLVTRGQVEDRSQHRHYPAFIVDGKDVLLQRFMQDQKARHDLPMQETEVARTIDSHQRSRNLYQHKQEILLLPEELDVRRRRTEEMESGTQRLAMDDEYVTQNTDMESQIREVRRQEISRNAPEKTSKDRPSIVKDQAQSTTVQSYAYHDLELARQNVLLTRLLLERESKRGGIMMDAASYLETQSLPGQVAIATQTDRVAATQTDRHVRSRSDNDESDDDTRNRKRMKKRHYESEMKTRTLWMKTPIEEEEAPCFDKRLNILKKKVQEVKEGRKVPLEPRVLQEISDSLEESATTYYEKQRKSAKTCQQYTEESSIGYKVLGEKNGSSSSTEPGKHEKFSDEKIMENFSSSEIDIDNGQYIRETTEKKSSRKESRIKKQKKVESVIKPSFRVLEREITMLTKKLSKLADKKVHQTTESESTSQEKSRTSRDSKKDSDQSTIKKGEDSKKHKRFETSPAISQETKREKFKYQQPQIMSAGSSEYEDTAFEKLNKSKLTSRQEAAKHKQIASYAKVKRQAQIERKERKKQIVQQEREIEKRKNVTSKKNDKSKTEKTAKLMSRTQKLAAIGRREHISEEPSTSTSSDRINGDKDSFASPDFDKKDIEFAEVSANQRKLEQRLEHISEKFSDDFVTEPQTRDIDQQSTHHSTMCRNVESEDIINDKKDIEIVQQFSDDFIIESPTKELKDYVQDIDKEHTSLKETAVITKSEENISHNYGEEHLTLKETAQDLTILRNLEDTRLKNEIVSDIASKEQTESFEISYKELNDSSKGTIPPDSFSLKDEETIQSVGNKTAAERRTAYTSGKHKEAAEESSYEIEKKISKIIQEKELHVENLKKSITTECIEKEKNDKKNELHSDAVLLPAEIENDIKNVTQPSEKDNIVKLHKMENDQAEKSPESKKPIKKEIDIEQKIAEELIQKEEDSLREIKSDAQKEKEAATEMTKEFPDNTKNLGDAQKPFSIDDDTLLYIDETSDEASKSDHDAIPSDVIECSTDTVKKIDRDESKHINDDLSINTEIESQDSKLESHVSPKKISDLHGGEQENIDRDKSLTSLINITPKEEDIKEHLEIEHTKKEESLSEEHEKRMEETPVFKERSDAEIFNKEFSIDHMSEDSNQQKPTTCGSNMVESFVIVSSAAVVEPRDKGEQQADVSVPIFSSFIDDTVDISEETDSSSDVSRKTMLTMRPYDTPRHRQKWQQQESIEIAGMSSVETFKDDGDPRAETELEDDTDSNFSLDETDKTEDSITTEATSELKNDAAISGKISSDSERVSSTSDSKEKHGEGMTDRDFESKAENEGIDMKEITNLLITIQDIVPLTVSIKDINDKVKEDVESKTNIVTPRKKIEQISESRKQNDSSETKLFLNKSDQTNLKVERTKTDSSDKNKTGSKKSSISLTPEKYVAKPVPSERSMKKKKKPERVKSPSPEGRNRVLDKPERKAAPSYSQRRSRKFTNVDSEKRARDTELQKRSPRRKEEHEPEQLMPKSKFKPSKRSAIFPKTGEIDVSKTQSKYMAWYNKKREETEKKRLEKKAADDEEQLPRWVSRGLRQTTRQREKLVMGNKTPNVTPRTKRKIKPLANVESEQLRAIVRQGRQLRRAEGILKEDPSIEIFARTPPVSTSDTQHRLQQHSEYKYEKVPPPFYLHPPPAPHPSPQLSPERSLQVQSCTSQYEQSEDDLHAETALPLQSGGRLRHQQLLEKKSVFDIAYSEAAPSQLRSDSTTPPS</sequence>
<dbReference type="GO" id="GO:0007156">
    <property type="term" value="P:homophilic cell adhesion via plasma membrane adhesion molecules"/>
    <property type="evidence" value="ECO:0007669"/>
    <property type="project" value="InterPro"/>
</dbReference>
<feature type="domain" description="Cadherin" evidence="17">
    <location>
        <begin position="268"/>
        <end position="377"/>
    </location>
</feature>
<feature type="compositionally biased region" description="Basic and acidic residues" evidence="15">
    <location>
        <begin position="4241"/>
        <end position="4272"/>
    </location>
</feature>
<dbReference type="CDD" id="cd11304">
    <property type="entry name" value="Cadherin_repeat"/>
    <property type="match status" value="19"/>
</dbReference>
<feature type="domain" description="Cadherin" evidence="17">
    <location>
        <begin position="495"/>
        <end position="604"/>
    </location>
</feature>
<keyword evidence="9 16" id="KW-1133">Transmembrane helix</keyword>
<dbReference type="GO" id="GO:0048513">
    <property type="term" value="P:animal organ development"/>
    <property type="evidence" value="ECO:0007669"/>
    <property type="project" value="UniProtKB-ARBA"/>
</dbReference>
<dbReference type="PANTHER" id="PTHR24025:SF18">
    <property type="entry name" value="CADHERIN-23"/>
    <property type="match status" value="1"/>
</dbReference>
<dbReference type="InterPro" id="IPR050971">
    <property type="entry name" value="Cadherin-domain_protein"/>
</dbReference>
<feature type="domain" description="Cadherin" evidence="17">
    <location>
        <begin position="1060"/>
        <end position="1170"/>
    </location>
</feature>
<evidence type="ECO:0000256" key="14">
    <source>
        <dbReference type="PROSITE-ProRule" id="PRU00043"/>
    </source>
</evidence>
<comment type="subcellular location">
    <subcellularLocation>
        <location evidence="1">Cell membrane</location>
        <topology evidence="1">Single-pass type I membrane protein</topology>
    </subcellularLocation>
</comment>
<feature type="region of interest" description="Disordered" evidence="15">
    <location>
        <begin position="3379"/>
        <end position="3459"/>
    </location>
</feature>
<feature type="domain" description="Cadherin" evidence="17">
    <location>
        <begin position="2229"/>
        <end position="2345"/>
    </location>
</feature>
<feature type="compositionally biased region" description="Polar residues" evidence="15">
    <location>
        <begin position="3552"/>
        <end position="3561"/>
    </location>
</feature>
<feature type="region of interest" description="Disordered" evidence="15">
    <location>
        <begin position="4587"/>
        <end position="4664"/>
    </location>
</feature>
<feature type="domain" description="Cadherin" evidence="17">
    <location>
        <begin position="1390"/>
        <end position="1510"/>
    </location>
</feature>
<dbReference type="Proteomes" id="UP001430953">
    <property type="component" value="Unassembled WGS sequence"/>
</dbReference>
<evidence type="ECO:0000256" key="1">
    <source>
        <dbReference type="ARBA" id="ARBA00004251"/>
    </source>
</evidence>
<feature type="domain" description="Cadherin" evidence="17">
    <location>
        <begin position="159"/>
        <end position="267"/>
    </location>
</feature>
<dbReference type="FunFam" id="2.60.40.60:FF:000039">
    <property type="entry name" value="FAT atypical cadherin 3"/>
    <property type="match status" value="1"/>
</dbReference>
<evidence type="ECO:0000256" key="7">
    <source>
        <dbReference type="ARBA" id="ARBA00022837"/>
    </source>
</evidence>
<name>A0AAW2GDI1_9HYME</name>
<feature type="domain" description="Cadherin" evidence="17">
    <location>
        <begin position="64"/>
        <end position="158"/>
    </location>
</feature>
<feature type="region of interest" description="Disordered" evidence="15">
    <location>
        <begin position="3296"/>
        <end position="3316"/>
    </location>
</feature>
<evidence type="ECO:0000256" key="9">
    <source>
        <dbReference type="ARBA" id="ARBA00022989"/>
    </source>
</evidence>
<evidence type="ECO:0000256" key="11">
    <source>
        <dbReference type="ARBA" id="ARBA00023157"/>
    </source>
</evidence>
<feature type="compositionally biased region" description="Basic and acidic residues" evidence="15">
    <location>
        <begin position="4431"/>
        <end position="4455"/>
    </location>
</feature>
<dbReference type="PROSITE" id="PS50268">
    <property type="entry name" value="CADHERIN_2"/>
    <property type="match status" value="19"/>
</dbReference>
<dbReference type="InterPro" id="IPR015919">
    <property type="entry name" value="Cadherin-like_sf"/>
</dbReference>
<keyword evidence="4 16" id="KW-0812">Transmembrane</keyword>
<evidence type="ECO:0000256" key="5">
    <source>
        <dbReference type="ARBA" id="ARBA00022729"/>
    </source>
</evidence>
<dbReference type="Gene3D" id="2.60.40.60">
    <property type="entry name" value="Cadherins"/>
    <property type="match status" value="19"/>
</dbReference>
<feature type="domain" description="Cadherin" evidence="17">
    <location>
        <begin position="2010"/>
        <end position="2111"/>
    </location>
</feature>
<feature type="region of interest" description="Disordered" evidence="15">
    <location>
        <begin position="3173"/>
        <end position="3207"/>
    </location>
</feature>
<feature type="compositionally biased region" description="Basic and acidic residues" evidence="15">
    <location>
        <begin position="4318"/>
        <end position="4334"/>
    </location>
</feature>
<feature type="compositionally biased region" description="Basic and acidic residues" evidence="15">
    <location>
        <begin position="3381"/>
        <end position="3423"/>
    </location>
</feature>
<feature type="region of interest" description="Disordered" evidence="15">
    <location>
        <begin position="3899"/>
        <end position="3933"/>
    </location>
</feature>
<evidence type="ECO:0000256" key="4">
    <source>
        <dbReference type="ARBA" id="ARBA00022692"/>
    </source>
</evidence>
<feature type="compositionally biased region" description="Polar residues" evidence="15">
    <location>
        <begin position="4634"/>
        <end position="4646"/>
    </location>
</feature>
<feature type="domain" description="Cadherin" evidence="17">
    <location>
        <begin position="834"/>
        <end position="955"/>
    </location>
</feature>
<organism evidence="18 19">
    <name type="scientific">Cardiocondyla obscurior</name>
    <dbReference type="NCBI Taxonomy" id="286306"/>
    <lineage>
        <taxon>Eukaryota</taxon>
        <taxon>Metazoa</taxon>
        <taxon>Ecdysozoa</taxon>
        <taxon>Arthropoda</taxon>
        <taxon>Hexapoda</taxon>
        <taxon>Insecta</taxon>
        <taxon>Pterygota</taxon>
        <taxon>Neoptera</taxon>
        <taxon>Endopterygota</taxon>
        <taxon>Hymenoptera</taxon>
        <taxon>Apocrita</taxon>
        <taxon>Aculeata</taxon>
        <taxon>Formicoidea</taxon>
        <taxon>Formicidae</taxon>
        <taxon>Myrmicinae</taxon>
        <taxon>Cardiocondyla</taxon>
    </lineage>
</organism>
<feature type="compositionally biased region" description="Basic and acidic residues" evidence="15">
    <location>
        <begin position="3338"/>
        <end position="3348"/>
    </location>
</feature>
<feature type="domain" description="Cadherin" evidence="17">
    <location>
        <begin position="378"/>
        <end position="494"/>
    </location>
</feature>
<accession>A0AAW2GDI1</accession>
<dbReference type="GO" id="GO:0001736">
    <property type="term" value="P:establishment of planar polarity"/>
    <property type="evidence" value="ECO:0007669"/>
    <property type="project" value="UniProtKB-ARBA"/>
</dbReference>
<comment type="caution">
    <text evidence="18">The sequence shown here is derived from an EMBL/GenBank/DDBJ whole genome shotgun (WGS) entry which is preliminary data.</text>
</comment>
<feature type="domain" description="Cadherin" evidence="17">
    <location>
        <begin position="2346"/>
        <end position="2452"/>
    </location>
</feature>
<dbReference type="InterPro" id="IPR020894">
    <property type="entry name" value="Cadherin_CS"/>
</dbReference>
<proteinExistence type="predicted"/>
<keyword evidence="3" id="KW-0245">EGF-like domain</keyword>
<feature type="transmembrane region" description="Helical" evidence="16">
    <location>
        <begin position="2767"/>
        <end position="2788"/>
    </location>
</feature>
<dbReference type="PANTHER" id="PTHR24025">
    <property type="entry name" value="DESMOGLEIN FAMILY MEMBER"/>
    <property type="match status" value="1"/>
</dbReference>
<feature type="region of interest" description="Disordered" evidence="15">
    <location>
        <begin position="4495"/>
        <end position="4553"/>
    </location>
</feature>
<gene>
    <name evidence="18" type="ORF">PUN28_004475</name>
</gene>
<feature type="compositionally biased region" description="Basic and acidic residues" evidence="15">
    <location>
        <begin position="4403"/>
        <end position="4415"/>
    </location>
</feature>
<feature type="compositionally biased region" description="Basic and acidic residues" evidence="15">
    <location>
        <begin position="4298"/>
        <end position="4309"/>
    </location>
</feature>
<comment type="function">
    <text evidence="13">Cadherins are calcium-dependent cell adhesion proteins. They preferentially interact with themselves in a homophilic manner in connecting cells.</text>
</comment>
<feature type="region of interest" description="Disordered" evidence="15">
    <location>
        <begin position="3493"/>
        <end position="3574"/>
    </location>
</feature>
<dbReference type="FunFam" id="2.60.40.60:FF:000124">
    <property type="entry name" value="Cadherin-related family member 1"/>
    <property type="match status" value="1"/>
</dbReference>
<dbReference type="FunFam" id="2.60.40.60:FF:000306">
    <property type="entry name" value="Cadherin 23"/>
    <property type="match status" value="1"/>
</dbReference>
<dbReference type="GO" id="GO:0048731">
    <property type="term" value="P:system development"/>
    <property type="evidence" value="ECO:0007669"/>
    <property type="project" value="UniProtKB-ARBA"/>
</dbReference>
<feature type="compositionally biased region" description="Basic and acidic residues" evidence="15">
    <location>
        <begin position="4034"/>
        <end position="4074"/>
    </location>
</feature>
<dbReference type="FunFam" id="2.60.40.60:FF:000098">
    <property type="entry name" value="cadherin-23 isoform X1"/>
    <property type="match status" value="2"/>
</dbReference>
<keyword evidence="2" id="KW-1003">Cell membrane</keyword>
<feature type="compositionally biased region" description="Basic and acidic residues" evidence="15">
    <location>
        <begin position="3996"/>
        <end position="4025"/>
    </location>
</feature>
<dbReference type="FunFam" id="2.60.40.60:FF:000382">
    <property type="entry name" value="Cadherin 23"/>
    <property type="match status" value="1"/>
</dbReference>
<keyword evidence="19" id="KW-1185">Reference proteome</keyword>
<feature type="domain" description="Cadherin" evidence="17">
    <location>
        <begin position="605"/>
        <end position="722"/>
    </location>
</feature>
<dbReference type="PROSITE" id="PS00232">
    <property type="entry name" value="CADHERIN_1"/>
    <property type="match status" value="9"/>
</dbReference>
<feature type="compositionally biased region" description="Basic and acidic residues" evidence="15">
    <location>
        <begin position="3087"/>
        <end position="3107"/>
    </location>
</feature>
<feature type="domain" description="Cadherin" evidence="17">
    <location>
        <begin position="1282"/>
        <end position="1389"/>
    </location>
</feature>
<reference evidence="18 19" key="1">
    <citation type="submission" date="2023-03" db="EMBL/GenBank/DDBJ databases">
        <title>High recombination rates correlate with genetic variation in Cardiocondyla obscurior ants.</title>
        <authorList>
            <person name="Errbii M."/>
        </authorList>
    </citation>
    <scope>NUCLEOTIDE SEQUENCE [LARGE SCALE GENOMIC DNA]</scope>
    <source>
        <strain evidence="18">Alpha-2009</strain>
        <tissue evidence="18">Whole body</tissue>
    </source>
</reference>
<keyword evidence="10 16" id="KW-0472">Membrane</keyword>
<dbReference type="GO" id="GO:0030154">
    <property type="term" value="P:cell differentiation"/>
    <property type="evidence" value="ECO:0007669"/>
    <property type="project" value="UniProtKB-ARBA"/>
</dbReference>
<evidence type="ECO:0000313" key="19">
    <source>
        <dbReference type="Proteomes" id="UP001430953"/>
    </source>
</evidence>
<evidence type="ECO:0000256" key="2">
    <source>
        <dbReference type="ARBA" id="ARBA00022475"/>
    </source>
</evidence>
<evidence type="ECO:0000256" key="6">
    <source>
        <dbReference type="ARBA" id="ARBA00022737"/>
    </source>
</evidence>
<feature type="compositionally biased region" description="Basic and acidic residues" evidence="15">
    <location>
        <begin position="4495"/>
        <end position="4508"/>
    </location>
</feature>
<feature type="domain" description="Cadherin" evidence="17">
    <location>
        <begin position="1177"/>
        <end position="1279"/>
    </location>
</feature>
<dbReference type="GO" id="GO:0007163">
    <property type="term" value="P:establishment or maintenance of cell polarity"/>
    <property type="evidence" value="ECO:0007669"/>
    <property type="project" value="UniProtKB-ARBA"/>
</dbReference>
<keyword evidence="7 14" id="KW-0106">Calcium</keyword>
<keyword evidence="8" id="KW-0130">Cell adhesion</keyword>
<feature type="transmembrane region" description="Helical" evidence="16">
    <location>
        <begin position="1732"/>
        <end position="1754"/>
    </location>
</feature>
<evidence type="ECO:0000259" key="17">
    <source>
        <dbReference type="PROSITE" id="PS50268"/>
    </source>
</evidence>
<feature type="domain" description="Cadherin" evidence="17">
    <location>
        <begin position="1511"/>
        <end position="1632"/>
    </location>
</feature>
<feature type="compositionally biased region" description="Basic and acidic residues" evidence="15">
    <location>
        <begin position="4188"/>
        <end position="4199"/>
    </location>
</feature>
<evidence type="ECO:0000256" key="13">
    <source>
        <dbReference type="ARBA" id="ARBA00059331"/>
    </source>
</evidence>
<keyword evidence="5" id="KW-0732">Signal</keyword>
<dbReference type="GO" id="GO:0005886">
    <property type="term" value="C:plasma membrane"/>
    <property type="evidence" value="ECO:0007669"/>
    <property type="project" value="UniProtKB-SubCell"/>
</dbReference>
<evidence type="ECO:0000256" key="3">
    <source>
        <dbReference type="ARBA" id="ARBA00022536"/>
    </source>
</evidence>
<dbReference type="FunFam" id="2.60.40.60:FF:000118">
    <property type="entry name" value="protocadherin Fat 4"/>
    <property type="match status" value="3"/>
</dbReference>
<feature type="domain" description="Cadherin" evidence="17">
    <location>
        <begin position="723"/>
        <end position="834"/>
    </location>
</feature>
<feature type="compositionally biased region" description="Basic and acidic residues" evidence="15">
    <location>
        <begin position="4348"/>
        <end position="4361"/>
    </location>
</feature>
<feature type="compositionally biased region" description="Basic and acidic residues" evidence="15">
    <location>
        <begin position="3179"/>
        <end position="3189"/>
    </location>
</feature>
<keyword evidence="11" id="KW-1015">Disulfide bond</keyword>
<feature type="region of interest" description="Disordered" evidence="15">
    <location>
        <begin position="3986"/>
        <end position="4074"/>
    </location>
</feature>
<feature type="domain" description="Cadherin" evidence="17">
    <location>
        <begin position="956"/>
        <end position="1059"/>
    </location>
</feature>
<evidence type="ECO:0000256" key="15">
    <source>
        <dbReference type="SAM" id="MobiDB-lite"/>
    </source>
</evidence>
<feature type="compositionally biased region" description="Basic and acidic residues" evidence="15">
    <location>
        <begin position="4597"/>
        <end position="4611"/>
    </location>
</feature>
<feature type="region of interest" description="Disordered" evidence="15">
    <location>
        <begin position="3087"/>
        <end position="3114"/>
    </location>
</feature>
<keyword evidence="12" id="KW-0325">Glycoprotein</keyword>
<feature type="region of interest" description="Disordered" evidence="15">
    <location>
        <begin position="4140"/>
        <end position="4272"/>
    </location>
</feature>
<feature type="compositionally biased region" description="Polar residues" evidence="15">
    <location>
        <begin position="3446"/>
        <end position="3455"/>
    </location>
</feature>
<dbReference type="SMART" id="SM00112">
    <property type="entry name" value="CA"/>
    <property type="match status" value="17"/>
</dbReference>
<keyword evidence="6" id="KW-0677">Repeat</keyword>
<dbReference type="InterPro" id="IPR002126">
    <property type="entry name" value="Cadherin-like_dom"/>
</dbReference>
<evidence type="ECO:0000256" key="8">
    <source>
        <dbReference type="ARBA" id="ARBA00022889"/>
    </source>
</evidence>
<dbReference type="Pfam" id="PF00028">
    <property type="entry name" value="Cadherin"/>
    <property type="match status" value="10"/>
</dbReference>
<dbReference type="GO" id="GO:0005509">
    <property type="term" value="F:calcium ion binding"/>
    <property type="evidence" value="ECO:0007669"/>
    <property type="project" value="UniProtKB-UniRule"/>
</dbReference>
<evidence type="ECO:0000256" key="12">
    <source>
        <dbReference type="ARBA" id="ARBA00023180"/>
    </source>
</evidence>
<protein>
    <recommendedName>
        <fullName evidence="17">Cadherin domain-containing protein</fullName>
    </recommendedName>
</protein>
<dbReference type="SUPFAM" id="SSF49313">
    <property type="entry name" value="Cadherin-like"/>
    <property type="match status" value="19"/>
</dbReference>
<dbReference type="PRINTS" id="PR00205">
    <property type="entry name" value="CADHERIN"/>
</dbReference>
<dbReference type="GO" id="GO:0005911">
    <property type="term" value="C:cell-cell junction"/>
    <property type="evidence" value="ECO:0007669"/>
    <property type="project" value="TreeGrafter"/>
</dbReference>
<feature type="compositionally biased region" description="Basic and acidic residues" evidence="15">
    <location>
        <begin position="3507"/>
        <end position="3531"/>
    </location>
</feature>
<feature type="domain" description="Cadherin" evidence="17">
    <location>
        <begin position="2112"/>
        <end position="2228"/>
    </location>
</feature>
<feature type="region of interest" description="Disordered" evidence="15">
    <location>
        <begin position="3330"/>
        <end position="3358"/>
    </location>
</feature>